<reference evidence="1 2" key="1">
    <citation type="submission" date="2022-05" db="EMBL/GenBank/DDBJ databases">
        <authorList>
            <consortium name="Genoscope - CEA"/>
            <person name="William W."/>
        </authorList>
    </citation>
    <scope>NUCLEOTIDE SEQUENCE [LARGE SCALE GENOMIC DNA]</scope>
</reference>
<keyword evidence="2" id="KW-1185">Reference proteome</keyword>
<evidence type="ECO:0000313" key="1">
    <source>
        <dbReference type="EMBL" id="CAH3016574.1"/>
    </source>
</evidence>
<dbReference type="EMBL" id="CALNXI010000043">
    <property type="protein sequence ID" value="CAH3016574.1"/>
    <property type="molecule type" value="Genomic_DNA"/>
</dbReference>
<organism evidence="1 2">
    <name type="scientific">Porites evermanni</name>
    <dbReference type="NCBI Taxonomy" id="104178"/>
    <lineage>
        <taxon>Eukaryota</taxon>
        <taxon>Metazoa</taxon>
        <taxon>Cnidaria</taxon>
        <taxon>Anthozoa</taxon>
        <taxon>Hexacorallia</taxon>
        <taxon>Scleractinia</taxon>
        <taxon>Fungiina</taxon>
        <taxon>Poritidae</taxon>
        <taxon>Porites</taxon>
    </lineage>
</organism>
<feature type="non-terminal residue" evidence="1">
    <location>
        <position position="217"/>
    </location>
</feature>
<sequence>MDGAALVNLLNPTGKEKTFSEYASNKFIPYVTAQLQHLPRNWKEFLHEDQNKQELFRFLAQCATSVNSGQRQISTYARGVLMSLPRDETSSLAPSMKKLTQECFSILRMLSNPASPRSVLAEALVQKLQALASESIQLWVAFGTGEHLRYLAAHEIANTFTNNAALALPAFHTFAGCNTVSCFYGQNKKTPLDAWKSFPEVTPVFIALSRAQTEIAE</sequence>
<evidence type="ECO:0000313" key="2">
    <source>
        <dbReference type="Proteomes" id="UP001159427"/>
    </source>
</evidence>
<accession>A0ABN8LLS2</accession>
<proteinExistence type="predicted"/>
<dbReference type="Proteomes" id="UP001159427">
    <property type="component" value="Unassembled WGS sequence"/>
</dbReference>
<gene>
    <name evidence="1" type="ORF">PEVE_00030408</name>
</gene>
<comment type="caution">
    <text evidence="1">The sequence shown here is derived from an EMBL/GenBank/DDBJ whole genome shotgun (WGS) entry which is preliminary data.</text>
</comment>
<protein>
    <submittedName>
        <fullName evidence="1">Uncharacterized protein</fullName>
    </submittedName>
</protein>
<name>A0ABN8LLS2_9CNID</name>